<comment type="caution">
    <text evidence="2">The sequence shown here is derived from an EMBL/GenBank/DDBJ whole genome shotgun (WGS) entry which is preliminary data.</text>
</comment>
<organism evidence="2 3">
    <name type="scientific">Tanacetum coccineum</name>
    <dbReference type="NCBI Taxonomy" id="301880"/>
    <lineage>
        <taxon>Eukaryota</taxon>
        <taxon>Viridiplantae</taxon>
        <taxon>Streptophyta</taxon>
        <taxon>Embryophyta</taxon>
        <taxon>Tracheophyta</taxon>
        <taxon>Spermatophyta</taxon>
        <taxon>Magnoliopsida</taxon>
        <taxon>eudicotyledons</taxon>
        <taxon>Gunneridae</taxon>
        <taxon>Pentapetalae</taxon>
        <taxon>asterids</taxon>
        <taxon>campanulids</taxon>
        <taxon>Asterales</taxon>
        <taxon>Asteraceae</taxon>
        <taxon>Asteroideae</taxon>
        <taxon>Anthemideae</taxon>
        <taxon>Anthemidinae</taxon>
        <taxon>Tanacetum</taxon>
    </lineage>
</organism>
<feature type="compositionally biased region" description="Basic and acidic residues" evidence="1">
    <location>
        <begin position="308"/>
        <end position="324"/>
    </location>
</feature>
<evidence type="ECO:0000256" key="1">
    <source>
        <dbReference type="SAM" id="MobiDB-lite"/>
    </source>
</evidence>
<feature type="compositionally biased region" description="Polar residues" evidence="1">
    <location>
        <begin position="331"/>
        <end position="342"/>
    </location>
</feature>
<evidence type="ECO:0000313" key="3">
    <source>
        <dbReference type="Proteomes" id="UP001151760"/>
    </source>
</evidence>
<feature type="region of interest" description="Disordered" evidence="1">
    <location>
        <begin position="370"/>
        <end position="546"/>
    </location>
</feature>
<feature type="region of interest" description="Disordered" evidence="1">
    <location>
        <begin position="613"/>
        <end position="647"/>
    </location>
</feature>
<dbReference type="Proteomes" id="UP001151760">
    <property type="component" value="Unassembled WGS sequence"/>
</dbReference>
<feature type="compositionally biased region" description="Polar residues" evidence="1">
    <location>
        <begin position="497"/>
        <end position="507"/>
    </location>
</feature>
<feature type="compositionally biased region" description="Basic and acidic residues" evidence="1">
    <location>
        <begin position="509"/>
        <end position="530"/>
    </location>
</feature>
<feature type="compositionally biased region" description="Low complexity" evidence="1">
    <location>
        <begin position="628"/>
        <end position="647"/>
    </location>
</feature>
<name>A0ABQ5EWK0_9ASTR</name>
<sequence length="820" mass="91663">MDITKAEQIALDDALVAPANRLKIGKCNLRLSSDLKSKEATLQVVYDVLKLTPFYKAFQASADVPEIYMQEFWATASVHNRSIRFKMNNKKHIVNLEYFREMLQICPIIRNQKFDEPPFEQEILTFLVSLGHSGEIRKITDVNVNKLHQPWRSFAAVINKCLSGKSSYDSLRLSQAQIIWGMYHKKNVDYAFLLWEDFTYQVENKNTKKVNVMYYPRFTKLIVNFFMSKDPSIPRRNKINWHYARDDPMFTTINVISRHEDTQLYGAILPKELTNEDIRNFESYKEYYATASGKVPPKTKASVHKKKADSDTTPKEKPPIDPKDKRVKQTGKMTGSGKQKQPATGLETLSEIALTETEQLKIAIKRSRIQTHNSQASGSGDGVDILSKVPDEQVHEKTGTDEGAGDKPEVPDVPEHHSNSEEESWTFSDDDDDEDDDANKDSDAHDDDDDATESDDDGDNITHPKLSTFSTDDQEEQDDEEEQEEDDEDEEEISDQLVRTPSDYQTTDESEKQKDDDRVKDGEEDKERDVTNVNLEGGDVDMTDADTTKDTEDAHVTLTAANPVVQQQSSSVSDLVSKFISPTTDEGIDSILTPHTKSTTLVNVPISVATETPATTTTIPPPLFPVIQSSQQTPVTTTTTTNPSTTPLPIPNFASVFGFNQRVTALESDLSKLKQSNPFAEAISSIPGIVNEYLGSKMKEAVDVAIQPTGQRRWSTRGQLRSTLPTTGQRRRQRRSTPPTNRQRRRSTTVNGGRPPLTTAGPPSTVVDVSQPPVVGPGIGPVRSGKIAPYNVYPHPGDNMNGGEMVIPGIVTINLFLLWN</sequence>
<feature type="compositionally biased region" description="Acidic residues" evidence="1">
    <location>
        <begin position="472"/>
        <end position="494"/>
    </location>
</feature>
<protein>
    <submittedName>
        <fullName evidence="2">Uncharacterized protein</fullName>
    </submittedName>
</protein>
<gene>
    <name evidence="2" type="ORF">Tco_0990475</name>
</gene>
<accession>A0ABQ5EWK0</accession>
<dbReference type="EMBL" id="BQNB010016755">
    <property type="protein sequence ID" value="GJT55421.1"/>
    <property type="molecule type" value="Genomic_DNA"/>
</dbReference>
<reference evidence="2" key="2">
    <citation type="submission" date="2022-01" db="EMBL/GenBank/DDBJ databases">
        <authorList>
            <person name="Yamashiro T."/>
            <person name="Shiraishi A."/>
            <person name="Satake H."/>
            <person name="Nakayama K."/>
        </authorList>
    </citation>
    <scope>NUCLEOTIDE SEQUENCE</scope>
</reference>
<proteinExistence type="predicted"/>
<feature type="region of interest" description="Disordered" evidence="1">
    <location>
        <begin position="294"/>
        <end position="347"/>
    </location>
</feature>
<feature type="compositionally biased region" description="Basic and acidic residues" evidence="1">
    <location>
        <begin position="389"/>
        <end position="420"/>
    </location>
</feature>
<keyword evidence="3" id="KW-1185">Reference proteome</keyword>
<feature type="region of interest" description="Disordered" evidence="1">
    <location>
        <begin position="709"/>
        <end position="769"/>
    </location>
</feature>
<reference evidence="2" key="1">
    <citation type="journal article" date="2022" name="Int. J. Mol. Sci.">
        <title>Draft Genome of Tanacetum Coccineum: Genomic Comparison of Closely Related Tanacetum-Family Plants.</title>
        <authorList>
            <person name="Yamashiro T."/>
            <person name="Shiraishi A."/>
            <person name="Nakayama K."/>
            <person name="Satake H."/>
        </authorList>
    </citation>
    <scope>NUCLEOTIDE SEQUENCE</scope>
</reference>
<evidence type="ECO:0000313" key="2">
    <source>
        <dbReference type="EMBL" id="GJT55421.1"/>
    </source>
</evidence>
<feature type="compositionally biased region" description="Acidic residues" evidence="1">
    <location>
        <begin position="421"/>
        <end position="459"/>
    </location>
</feature>
<feature type="compositionally biased region" description="Polar residues" evidence="1">
    <location>
        <begin position="709"/>
        <end position="724"/>
    </location>
</feature>